<reference evidence="5" key="1">
    <citation type="submission" date="2018-11" db="EMBL/GenBank/DDBJ databases">
        <title>Complete genome sequence of Paenibacillus sp. ML311-T8.</title>
        <authorList>
            <person name="Nam Y.-D."/>
            <person name="Kang J."/>
            <person name="Chung W.-H."/>
            <person name="Park Y.S."/>
        </authorList>
    </citation>
    <scope>NUCLEOTIDE SEQUENCE [LARGE SCALE GENOMIC DNA]</scope>
    <source>
        <strain evidence="5">ML311-T8</strain>
    </source>
</reference>
<keyword evidence="4" id="KW-0946">Virion</keyword>
<comment type="subcellular location">
    <subcellularLocation>
        <location evidence="2">Spore coat</location>
    </subcellularLocation>
</comment>
<dbReference type="AlphaFoldDB" id="A0A6B8RRU0"/>
<gene>
    <name evidence="4" type="ORF">EHS13_26070</name>
</gene>
<keyword evidence="1" id="KW-0749">Sporulation</keyword>
<protein>
    <submittedName>
        <fullName evidence="4">Spore coat protein</fullName>
    </submittedName>
</protein>
<name>A0A6B8RRU0_9BACL</name>
<evidence type="ECO:0000256" key="2">
    <source>
        <dbReference type="ARBA" id="ARBA00024325"/>
    </source>
</evidence>
<keyword evidence="5" id="KW-1185">Reference proteome</keyword>
<dbReference type="PANTHER" id="PTHR39183:SF1">
    <property type="entry name" value="SPORE COAT PROTEIN F-LIKE PROTEIN YHCQ"/>
    <property type="match status" value="1"/>
</dbReference>
<comment type="similarity">
    <text evidence="3">Belongs to the CotF family.</text>
</comment>
<evidence type="ECO:0000313" key="4">
    <source>
        <dbReference type="EMBL" id="QGQ98106.1"/>
    </source>
</evidence>
<sequence length="98" mass="10988">MNIIIENATGKKNILTDQIMAVDLLNSAKTAVKMCAAALTESTTEEIRSLLKDQLKVAICAHENISKFMIEKCWYKPFDINEQLQLDMDNAKDALAIE</sequence>
<organism evidence="4 5">
    <name type="scientific">Paenibacillus psychroresistens</name>
    <dbReference type="NCBI Taxonomy" id="1778678"/>
    <lineage>
        <taxon>Bacteria</taxon>
        <taxon>Bacillati</taxon>
        <taxon>Bacillota</taxon>
        <taxon>Bacilli</taxon>
        <taxon>Bacillales</taxon>
        <taxon>Paenibacillaceae</taxon>
        <taxon>Paenibacillus</taxon>
    </lineage>
</organism>
<dbReference type="InterPro" id="IPR012851">
    <property type="entry name" value="Spore_coat_CotF-like"/>
</dbReference>
<dbReference type="EMBL" id="CP034235">
    <property type="protein sequence ID" value="QGQ98106.1"/>
    <property type="molecule type" value="Genomic_DNA"/>
</dbReference>
<dbReference type="Gene3D" id="1.20.1260.10">
    <property type="match status" value="1"/>
</dbReference>
<dbReference type="OrthoDB" id="1930261at2"/>
<dbReference type="PANTHER" id="PTHR39183">
    <property type="entry name" value="SPORE COAT PROTEIN F-LIKE PROTEIN YHCQ"/>
    <property type="match status" value="1"/>
</dbReference>
<dbReference type="GO" id="GO:0030435">
    <property type="term" value="P:sporulation resulting in formation of a cellular spore"/>
    <property type="evidence" value="ECO:0007669"/>
    <property type="project" value="UniProtKB-KW"/>
</dbReference>
<evidence type="ECO:0000256" key="1">
    <source>
        <dbReference type="ARBA" id="ARBA00022969"/>
    </source>
</evidence>
<evidence type="ECO:0000313" key="5">
    <source>
        <dbReference type="Proteomes" id="UP000426246"/>
    </source>
</evidence>
<dbReference type="Proteomes" id="UP000426246">
    <property type="component" value="Chromosome"/>
</dbReference>
<dbReference type="KEGG" id="ppsc:EHS13_26070"/>
<dbReference type="Pfam" id="PF07875">
    <property type="entry name" value="Coat_F"/>
    <property type="match status" value="1"/>
</dbReference>
<proteinExistence type="inferred from homology"/>
<keyword evidence="4" id="KW-0167">Capsid protein</keyword>
<dbReference type="RefSeq" id="WP_155703204.1">
    <property type="nucleotide sequence ID" value="NZ_CP034235.1"/>
</dbReference>
<dbReference type="InterPro" id="IPR012347">
    <property type="entry name" value="Ferritin-like"/>
</dbReference>
<accession>A0A6B8RRU0</accession>
<evidence type="ECO:0000256" key="3">
    <source>
        <dbReference type="ARBA" id="ARBA00024344"/>
    </source>
</evidence>